<evidence type="ECO:0000313" key="4">
    <source>
        <dbReference type="Proteomes" id="UP001500466"/>
    </source>
</evidence>
<evidence type="ECO:0000259" key="2">
    <source>
        <dbReference type="Pfam" id="PF12146"/>
    </source>
</evidence>
<dbReference type="InterPro" id="IPR050228">
    <property type="entry name" value="Carboxylesterase_BioH"/>
</dbReference>
<comment type="caution">
    <text evidence="3">The sequence shown here is derived from an EMBL/GenBank/DDBJ whole genome shotgun (WGS) entry which is preliminary data.</text>
</comment>
<organism evidence="3 4">
    <name type="scientific">Yinghuangia aomiensis</name>
    <dbReference type="NCBI Taxonomy" id="676205"/>
    <lineage>
        <taxon>Bacteria</taxon>
        <taxon>Bacillati</taxon>
        <taxon>Actinomycetota</taxon>
        <taxon>Actinomycetes</taxon>
        <taxon>Kitasatosporales</taxon>
        <taxon>Streptomycetaceae</taxon>
        <taxon>Yinghuangia</taxon>
    </lineage>
</organism>
<evidence type="ECO:0000313" key="3">
    <source>
        <dbReference type="EMBL" id="GAA4972444.1"/>
    </source>
</evidence>
<dbReference type="PANTHER" id="PTHR43194">
    <property type="entry name" value="HYDROLASE ALPHA/BETA FOLD FAMILY"/>
    <property type="match status" value="1"/>
</dbReference>
<dbReference type="Pfam" id="PF12146">
    <property type="entry name" value="Hydrolase_4"/>
    <property type="match status" value="1"/>
</dbReference>
<dbReference type="Proteomes" id="UP001500466">
    <property type="component" value="Unassembled WGS sequence"/>
</dbReference>
<evidence type="ECO:0000256" key="1">
    <source>
        <dbReference type="SAM" id="MobiDB-lite"/>
    </source>
</evidence>
<dbReference type="Gene3D" id="3.40.50.1820">
    <property type="entry name" value="alpha/beta hydrolase"/>
    <property type="match status" value="1"/>
</dbReference>
<protein>
    <submittedName>
        <fullName evidence="3">Alpha/beta fold hydrolase</fullName>
    </submittedName>
</protein>
<dbReference type="RefSeq" id="WP_345677245.1">
    <property type="nucleotide sequence ID" value="NZ_BAABHS010000015.1"/>
</dbReference>
<name>A0ABP9HK64_9ACTN</name>
<dbReference type="InterPro" id="IPR000073">
    <property type="entry name" value="AB_hydrolase_1"/>
</dbReference>
<reference evidence="4" key="1">
    <citation type="journal article" date="2019" name="Int. J. Syst. Evol. Microbiol.">
        <title>The Global Catalogue of Microorganisms (GCM) 10K type strain sequencing project: providing services to taxonomists for standard genome sequencing and annotation.</title>
        <authorList>
            <consortium name="The Broad Institute Genomics Platform"/>
            <consortium name="The Broad Institute Genome Sequencing Center for Infectious Disease"/>
            <person name="Wu L."/>
            <person name="Ma J."/>
        </authorList>
    </citation>
    <scope>NUCLEOTIDE SEQUENCE [LARGE SCALE GENOMIC DNA]</scope>
    <source>
        <strain evidence="4">JCM 17986</strain>
    </source>
</reference>
<dbReference type="InterPro" id="IPR029058">
    <property type="entry name" value="AB_hydrolase_fold"/>
</dbReference>
<feature type="region of interest" description="Disordered" evidence="1">
    <location>
        <begin position="1"/>
        <end position="22"/>
    </location>
</feature>
<dbReference type="GO" id="GO:0016787">
    <property type="term" value="F:hydrolase activity"/>
    <property type="evidence" value="ECO:0007669"/>
    <property type="project" value="UniProtKB-KW"/>
</dbReference>
<gene>
    <name evidence="3" type="ORF">GCM10023205_43260</name>
</gene>
<dbReference type="PRINTS" id="PR00111">
    <property type="entry name" value="ABHYDROLASE"/>
</dbReference>
<dbReference type="InterPro" id="IPR022742">
    <property type="entry name" value="Hydrolase_4"/>
</dbReference>
<dbReference type="SUPFAM" id="SSF53474">
    <property type="entry name" value="alpha/beta-Hydrolases"/>
    <property type="match status" value="1"/>
</dbReference>
<accession>A0ABP9HK64</accession>
<keyword evidence="4" id="KW-1185">Reference proteome</keyword>
<sequence length="303" mass="32182">MAPTPRQVRFGSEEYGTRNPAGEPLGLAADRWAPDGDPVGAVLLLHGGGQARGSWTRTAARLAARGWIAYALDQRGHGDSDWAADGDYTIDAFVADVRAVAARIAAEDGHVPVLVGASLGGWVSLLAEGEEQGHTPGLVLVDITHRTEREGVDRISEFMLAHRAGFASLDEVADALAGYQPNRPRQSDPEKLARNVRQRADGRWYWHWDPAFMGTLGSAGGRGPDVTPERLADAARKVTVPTLLVRGRQSDVVSVEAVHEMLALIPGSTYADVADAGHMVVGDDNDVFTEALAGLLDSVAAKG</sequence>
<dbReference type="EMBL" id="BAABHS010000015">
    <property type="protein sequence ID" value="GAA4972444.1"/>
    <property type="molecule type" value="Genomic_DNA"/>
</dbReference>
<dbReference type="PANTHER" id="PTHR43194:SF2">
    <property type="entry name" value="PEROXISOMAL MEMBRANE PROTEIN LPX1"/>
    <property type="match status" value="1"/>
</dbReference>
<keyword evidence="3" id="KW-0378">Hydrolase</keyword>
<feature type="domain" description="Serine aminopeptidase S33" evidence="2">
    <location>
        <begin position="37"/>
        <end position="283"/>
    </location>
</feature>
<proteinExistence type="predicted"/>